<dbReference type="PROSITE" id="PS51007">
    <property type="entry name" value="CYTC"/>
    <property type="match status" value="1"/>
</dbReference>
<keyword evidence="1 4" id="KW-0349">Heme</keyword>
<accession>A0A9X1YIQ8</accession>
<dbReference type="GO" id="GO:0020037">
    <property type="term" value="F:heme binding"/>
    <property type="evidence" value="ECO:0007669"/>
    <property type="project" value="InterPro"/>
</dbReference>
<gene>
    <name evidence="7" type="ORF">LPC04_07000</name>
</gene>
<feature type="signal peptide" evidence="5">
    <location>
        <begin position="1"/>
        <end position="23"/>
    </location>
</feature>
<dbReference type="GO" id="GO:0004130">
    <property type="term" value="F:cytochrome-c peroxidase activity"/>
    <property type="evidence" value="ECO:0007669"/>
    <property type="project" value="TreeGrafter"/>
</dbReference>
<keyword evidence="8" id="KW-1185">Reference proteome</keyword>
<evidence type="ECO:0000313" key="7">
    <source>
        <dbReference type="EMBL" id="MCK9685453.1"/>
    </source>
</evidence>
<dbReference type="InterPro" id="IPR051395">
    <property type="entry name" value="Cytochrome_c_Peroxidase/MauG"/>
</dbReference>
<organism evidence="7 8">
    <name type="scientific">Scleromatobacter humisilvae</name>
    <dbReference type="NCBI Taxonomy" id="2897159"/>
    <lineage>
        <taxon>Bacteria</taxon>
        <taxon>Pseudomonadati</taxon>
        <taxon>Pseudomonadota</taxon>
        <taxon>Betaproteobacteria</taxon>
        <taxon>Burkholderiales</taxon>
        <taxon>Sphaerotilaceae</taxon>
        <taxon>Scleromatobacter</taxon>
    </lineage>
</organism>
<evidence type="ECO:0000256" key="3">
    <source>
        <dbReference type="ARBA" id="ARBA00023004"/>
    </source>
</evidence>
<dbReference type="GO" id="GO:0046872">
    <property type="term" value="F:metal ion binding"/>
    <property type="evidence" value="ECO:0007669"/>
    <property type="project" value="UniProtKB-KW"/>
</dbReference>
<evidence type="ECO:0000256" key="1">
    <source>
        <dbReference type="ARBA" id="ARBA00022617"/>
    </source>
</evidence>
<reference evidence="7" key="1">
    <citation type="submission" date="2021-11" db="EMBL/GenBank/DDBJ databases">
        <title>BS-T2-15 a new species belonging to the Comamonadaceae family isolated from the soil of a French oak forest.</title>
        <authorList>
            <person name="Mieszkin S."/>
            <person name="Alain K."/>
        </authorList>
    </citation>
    <scope>NUCLEOTIDE SEQUENCE</scope>
    <source>
        <strain evidence="7">BS-T2-15</strain>
    </source>
</reference>
<evidence type="ECO:0000256" key="2">
    <source>
        <dbReference type="ARBA" id="ARBA00022723"/>
    </source>
</evidence>
<evidence type="ECO:0000313" key="8">
    <source>
        <dbReference type="Proteomes" id="UP001139353"/>
    </source>
</evidence>
<keyword evidence="5" id="KW-0732">Signal</keyword>
<evidence type="ECO:0000256" key="5">
    <source>
        <dbReference type="SAM" id="SignalP"/>
    </source>
</evidence>
<name>A0A9X1YIQ8_9BURK</name>
<dbReference type="PANTHER" id="PTHR30600">
    <property type="entry name" value="CYTOCHROME C PEROXIDASE-RELATED"/>
    <property type="match status" value="1"/>
</dbReference>
<dbReference type="GO" id="GO:0009055">
    <property type="term" value="F:electron transfer activity"/>
    <property type="evidence" value="ECO:0007669"/>
    <property type="project" value="InterPro"/>
</dbReference>
<dbReference type="InterPro" id="IPR036909">
    <property type="entry name" value="Cyt_c-like_dom_sf"/>
</dbReference>
<dbReference type="Proteomes" id="UP001139353">
    <property type="component" value="Unassembled WGS sequence"/>
</dbReference>
<feature type="domain" description="Cytochrome c" evidence="6">
    <location>
        <begin position="326"/>
        <end position="480"/>
    </location>
</feature>
<dbReference type="RefSeq" id="WP_275681456.1">
    <property type="nucleotide sequence ID" value="NZ_JAJLJH010000001.1"/>
</dbReference>
<comment type="caution">
    <text evidence="7">The sequence shown here is derived from an EMBL/GenBank/DDBJ whole genome shotgun (WGS) entry which is preliminary data.</text>
</comment>
<proteinExistence type="predicted"/>
<evidence type="ECO:0000259" key="6">
    <source>
        <dbReference type="PROSITE" id="PS51007"/>
    </source>
</evidence>
<keyword evidence="2 4" id="KW-0479">Metal-binding</keyword>
<dbReference type="EMBL" id="JAJLJH010000001">
    <property type="protein sequence ID" value="MCK9685453.1"/>
    <property type="molecule type" value="Genomic_DNA"/>
</dbReference>
<sequence>MRSTTAAAFAGFFSLAFSSIVAAGPDERHDDGAELHRNPSGAALTLSSTGRIDRRNPFFASLGTNGRSCESCHQAAEGWTITPRGLRDRFEASGGRDPVFRLVDGANSPKADVSTREAREKAYSMLLRHGVIRIGLPIPANSEFELVKVEDPYGYASAAELSLFRRPLAATNIRFLSTVMWDGRETFKDPASTDCISGTTTCFATLHFDLADQANSAVTKHAQGMQPLTTAQAEAIIAFESSLTTAQVRDDDAGNLTVHGAHGGPSFLQGQVNYFGINDTLAGDYRTHANFTPDVMSLYTGWQSYIFDARRPDQEGRSREVAVARRAVARGEALFNSKPISITGVKGLNDDLHLPVIAGTCTTCHNAPNAGNHSVPLPLDLGLADASRRSPDQPLYTLRNKTSGETVQTTDPGRALVTGKWQDIGKFKGPTLRALAARAPYFHNAFAKGLPDVVDFYNDRFGIGFTQQEKDDLVAFLKTL</sequence>
<evidence type="ECO:0000256" key="4">
    <source>
        <dbReference type="PROSITE-ProRule" id="PRU00433"/>
    </source>
</evidence>
<feature type="chain" id="PRO_5040733522" evidence="5">
    <location>
        <begin position="24"/>
        <end position="480"/>
    </location>
</feature>
<dbReference type="AlphaFoldDB" id="A0A9X1YIQ8"/>
<protein>
    <submittedName>
        <fullName evidence="7">Cytochrome C</fullName>
    </submittedName>
</protein>
<dbReference type="InterPro" id="IPR009056">
    <property type="entry name" value="Cyt_c-like_dom"/>
</dbReference>
<dbReference type="SUPFAM" id="SSF46626">
    <property type="entry name" value="Cytochrome c"/>
    <property type="match status" value="1"/>
</dbReference>
<dbReference type="Gene3D" id="1.10.760.10">
    <property type="entry name" value="Cytochrome c-like domain"/>
    <property type="match status" value="2"/>
</dbReference>
<keyword evidence="3 4" id="KW-0408">Iron</keyword>